<evidence type="ECO:0000259" key="2">
    <source>
        <dbReference type="Pfam" id="PF24883"/>
    </source>
</evidence>
<accession>A0A2B7XYL3</accession>
<gene>
    <name evidence="3" type="ORF">AJ79_03118</name>
</gene>
<protein>
    <recommendedName>
        <fullName evidence="2">Nephrocystin 3-like N-terminal domain-containing protein</fullName>
    </recommendedName>
</protein>
<reference evidence="3 4" key="1">
    <citation type="submission" date="2017-10" db="EMBL/GenBank/DDBJ databases">
        <title>Comparative genomics in systemic dimorphic fungi from Ajellomycetaceae.</title>
        <authorList>
            <person name="Munoz J.F."/>
            <person name="Mcewen J.G."/>
            <person name="Clay O.K."/>
            <person name="Cuomo C.A."/>
        </authorList>
    </citation>
    <scope>NUCLEOTIDE SEQUENCE [LARGE SCALE GENOMIC DNA]</scope>
    <source>
        <strain evidence="3 4">UAMH5409</strain>
    </source>
</reference>
<evidence type="ECO:0000313" key="3">
    <source>
        <dbReference type="EMBL" id="PGH14296.1"/>
    </source>
</evidence>
<organism evidence="3 4">
    <name type="scientific">Helicocarpus griseus UAMH5409</name>
    <dbReference type="NCBI Taxonomy" id="1447875"/>
    <lineage>
        <taxon>Eukaryota</taxon>
        <taxon>Fungi</taxon>
        <taxon>Dikarya</taxon>
        <taxon>Ascomycota</taxon>
        <taxon>Pezizomycotina</taxon>
        <taxon>Eurotiomycetes</taxon>
        <taxon>Eurotiomycetidae</taxon>
        <taxon>Onygenales</taxon>
        <taxon>Ajellomycetaceae</taxon>
        <taxon>Helicocarpus</taxon>
    </lineage>
</organism>
<keyword evidence="4" id="KW-1185">Reference proteome</keyword>
<dbReference type="PANTHER" id="PTHR10039">
    <property type="entry name" value="AMELOGENIN"/>
    <property type="match status" value="1"/>
</dbReference>
<dbReference type="STRING" id="1447875.A0A2B7XYL3"/>
<dbReference type="Proteomes" id="UP000223968">
    <property type="component" value="Unassembled WGS sequence"/>
</dbReference>
<name>A0A2B7XYL3_9EURO</name>
<proteinExistence type="predicted"/>
<dbReference type="EMBL" id="PDNB01000036">
    <property type="protein sequence ID" value="PGH14296.1"/>
    <property type="molecule type" value="Genomic_DNA"/>
</dbReference>
<evidence type="ECO:0000256" key="1">
    <source>
        <dbReference type="ARBA" id="ARBA00022737"/>
    </source>
</evidence>
<dbReference type="AlphaFoldDB" id="A0A2B7XYL3"/>
<sequence>MDTLREVVFYNNCTYIVADALDECTERAQLLTLIQQMFNWKIDTLHLMMASRREKQIEDTLSGFAQTVFSFESVLVNDDIMFHIQKQMEEEPSFRRLPAKDKLKIEKTLAEKANGMFRWAVCQMDTLKRCRNVKSLPTTLWKHFPKIWIPRMSGYFSVFPTMTTRTL</sequence>
<feature type="domain" description="Nephrocystin 3-like N-terminal" evidence="2">
    <location>
        <begin position="10"/>
        <end position="52"/>
    </location>
</feature>
<dbReference type="OrthoDB" id="4184734at2759"/>
<dbReference type="Pfam" id="PF24883">
    <property type="entry name" value="NPHP3_N"/>
    <property type="match status" value="1"/>
</dbReference>
<keyword evidence="1" id="KW-0677">Repeat</keyword>
<dbReference type="InterPro" id="IPR056884">
    <property type="entry name" value="NPHP3-like_N"/>
</dbReference>
<evidence type="ECO:0000313" key="4">
    <source>
        <dbReference type="Proteomes" id="UP000223968"/>
    </source>
</evidence>
<comment type="caution">
    <text evidence="3">The sequence shown here is derived from an EMBL/GenBank/DDBJ whole genome shotgun (WGS) entry which is preliminary data.</text>
</comment>